<keyword evidence="4 7" id="KW-0732">Signal</keyword>
<keyword evidence="3 6" id="KW-0479">Metal-binding</keyword>
<protein>
    <submittedName>
        <fullName evidence="8">Molybdate-binding periplasmic protein</fullName>
    </submittedName>
</protein>
<gene>
    <name evidence="8" type="primary">modA</name>
    <name evidence="8" type="ORF">OCH7691_03742</name>
</gene>
<dbReference type="FunCoup" id="A0A1Y5TZD4">
    <property type="interactions" value="240"/>
</dbReference>
<dbReference type="GO" id="GO:0030973">
    <property type="term" value="F:molybdate ion binding"/>
    <property type="evidence" value="ECO:0007669"/>
    <property type="project" value="TreeGrafter"/>
</dbReference>
<dbReference type="GO" id="GO:1901359">
    <property type="term" value="F:tungstate binding"/>
    <property type="evidence" value="ECO:0007669"/>
    <property type="project" value="UniProtKB-ARBA"/>
</dbReference>
<dbReference type="GO" id="GO:0030288">
    <property type="term" value="C:outer membrane-bounded periplasmic space"/>
    <property type="evidence" value="ECO:0007669"/>
    <property type="project" value="TreeGrafter"/>
</dbReference>
<dbReference type="NCBIfam" id="TIGR01256">
    <property type="entry name" value="modA"/>
    <property type="match status" value="1"/>
</dbReference>
<dbReference type="InParanoid" id="A0A1Y5TZD4"/>
<evidence type="ECO:0000256" key="4">
    <source>
        <dbReference type="ARBA" id="ARBA00022729"/>
    </source>
</evidence>
<dbReference type="PIRSF" id="PIRSF004846">
    <property type="entry name" value="ModA"/>
    <property type="match status" value="1"/>
</dbReference>
<feature type="binding site" evidence="6">
    <location>
        <position position="188"/>
    </location>
    <ligand>
        <name>molybdate</name>
        <dbReference type="ChEBI" id="CHEBI:36264"/>
    </ligand>
</feature>
<proteinExistence type="inferred from homology"/>
<comment type="subunit">
    <text evidence="5">The complex is composed of two ATP-binding proteins (ModC), two transmembrane proteins (ModB) and a solute-binding protein (ModA).</text>
</comment>
<dbReference type="Proteomes" id="UP000193200">
    <property type="component" value="Unassembled WGS sequence"/>
</dbReference>
<evidence type="ECO:0000256" key="7">
    <source>
        <dbReference type="SAM" id="SignalP"/>
    </source>
</evidence>
<comment type="similarity">
    <text evidence="1">Belongs to the bacterial solute-binding protein ModA family.</text>
</comment>
<evidence type="ECO:0000256" key="2">
    <source>
        <dbReference type="ARBA" id="ARBA00022505"/>
    </source>
</evidence>
<accession>A0A1Y5TZD4</accession>
<dbReference type="Gene3D" id="3.40.190.10">
    <property type="entry name" value="Periplasmic binding protein-like II"/>
    <property type="match status" value="2"/>
</dbReference>
<dbReference type="InterPro" id="IPR050682">
    <property type="entry name" value="ModA/WtpA"/>
</dbReference>
<feature type="signal peptide" evidence="7">
    <location>
        <begin position="1"/>
        <end position="21"/>
    </location>
</feature>
<evidence type="ECO:0000256" key="3">
    <source>
        <dbReference type="ARBA" id="ARBA00022723"/>
    </source>
</evidence>
<evidence type="ECO:0000313" key="9">
    <source>
        <dbReference type="Proteomes" id="UP000193200"/>
    </source>
</evidence>
<dbReference type="PANTHER" id="PTHR30632">
    <property type="entry name" value="MOLYBDATE-BINDING PERIPLASMIC PROTEIN"/>
    <property type="match status" value="1"/>
</dbReference>
<feature type="binding site" evidence="6">
    <location>
        <position position="59"/>
    </location>
    <ligand>
        <name>molybdate</name>
        <dbReference type="ChEBI" id="CHEBI:36264"/>
    </ligand>
</feature>
<evidence type="ECO:0000256" key="1">
    <source>
        <dbReference type="ARBA" id="ARBA00009175"/>
    </source>
</evidence>
<dbReference type="SUPFAM" id="SSF53850">
    <property type="entry name" value="Periplasmic binding protein-like II"/>
    <property type="match status" value="1"/>
</dbReference>
<sequence length="253" mass="26318">MRLAILCLLAGIAVLPSRAMGAEPIVLFAASSTTEAMERAIAAFEAASGQKVVMSFAASSALARQVLQGAPADLFLSANRRWIDNVAGSGHGAAPPVRLFGNRLVFIAPSDNPPTGLEPSAASILRALGDGRLAVGDPAHVPAGLYARAMLGRLGAWDVLAPRLARAANVRAALALVSSGEAPLGIVYYSDLRLSDDVVLALDPPQSAQPDIGYWLLPLGDGNRREAAERLATFLQGAAARAIYRELGFTLAD</sequence>
<dbReference type="PANTHER" id="PTHR30632:SF17">
    <property type="entry name" value="MOLYBDATE-BINDING PROTEIN MODA"/>
    <property type="match status" value="1"/>
</dbReference>
<keyword evidence="2 6" id="KW-0500">Molybdenum</keyword>
<feature type="binding site" evidence="6">
    <location>
        <position position="143"/>
    </location>
    <ligand>
        <name>molybdate</name>
        <dbReference type="ChEBI" id="CHEBI:36264"/>
    </ligand>
</feature>
<dbReference type="GO" id="GO:0015689">
    <property type="term" value="P:molybdate ion transport"/>
    <property type="evidence" value="ECO:0007669"/>
    <property type="project" value="InterPro"/>
</dbReference>
<feature type="chain" id="PRO_5012734875" evidence="7">
    <location>
        <begin position="22"/>
        <end position="253"/>
    </location>
</feature>
<evidence type="ECO:0000313" key="8">
    <source>
        <dbReference type="EMBL" id="SLN74377.1"/>
    </source>
</evidence>
<organism evidence="8 9">
    <name type="scientific">Oceanibacterium hippocampi</name>
    <dbReference type="NCBI Taxonomy" id="745714"/>
    <lineage>
        <taxon>Bacteria</taxon>
        <taxon>Pseudomonadati</taxon>
        <taxon>Pseudomonadota</taxon>
        <taxon>Alphaproteobacteria</taxon>
        <taxon>Sneathiellales</taxon>
        <taxon>Sneathiellaceae</taxon>
        <taxon>Oceanibacterium</taxon>
    </lineage>
</organism>
<evidence type="ECO:0000256" key="5">
    <source>
        <dbReference type="ARBA" id="ARBA00062515"/>
    </source>
</evidence>
<evidence type="ECO:0000256" key="6">
    <source>
        <dbReference type="PIRSR" id="PIRSR004846-1"/>
    </source>
</evidence>
<dbReference type="AlphaFoldDB" id="A0A1Y5TZD4"/>
<dbReference type="FunFam" id="3.40.190.10:FF:000035">
    <property type="entry name" value="Molybdate ABC transporter substrate-binding protein"/>
    <property type="match status" value="1"/>
</dbReference>
<keyword evidence="9" id="KW-1185">Reference proteome</keyword>
<reference evidence="8 9" key="1">
    <citation type="submission" date="2017-03" db="EMBL/GenBank/DDBJ databases">
        <authorList>
            <person name="Afonso C.L."/>
            <person name="Miller P.J."/>
            <person name="Scott M.A."/>
            <person name="Spackman E."/>
            <person name="Goraichik I."/>
            <person name="Dimitrov K.M."/>
            <person name="Suarez D.L."/>
            <person name="Swayne D.E."/>
        </authorList>
    </citation>
    <scope>NUCLEOTIDE SEQUENCE [LARGE SCALE GENOMIC DNA]</scope>
    <source>
        <strain evidence="8 9">CECT 7691</strain>
    </source>
</reference>
<dbReference type="GO" id="GO:0046872">
    <property type="term" value="F:metal ion binding"/>
    <property type="evidence" value="ECO:0007669"/>
    <property type="project" value="UniProtKB-KW"/>
</dbReference>
<dbReference type="Pfam" id="PF13531">
    <property type="entry name" value="SBP_bac_11"/>
    <property type="match status" value="1"/>
</dbReference>
<feature type="binding site" evidence="6">
    <location>
        <position position="170"/>
    </location>
    <ligand>
        <name>molybdate</name>
        <dbReference type="ChEBI" id="CHEBI:36264"/>
    </ligand>
</feature>
<feature type="binding site" evidence="6">
    <location>
        <position position="32"/>
    </location>
    <ligand>
        <name>molybdate</name>
        <dbReference type="ChEBI" id="CHEBI:36264"/>
    </ligand>
</feature>
<name>A0A1Y5TZD4_9PROT</name>
<dbReference type="InterPro" id="IPR005950">
    <property type="entry name" value="ModA"/>
</dbReference>
<dbReference type="RefSeq" id="WP_176245157.1">
    <property type="nucleotide sequence ID" value="NZ_FWFR01000003.1"/>
</dbReference>
<dbReference type="EMBL" id="FWFR01000003">
    <property type="protein sequence ID" value="SLN74377.1"/>
    <property type="molecule type" value="Genomic_DNA"/>
</dbReference>